<name>A0A3P3ZQR3_9ZZZZ</name>
<dbReference type="Pfam" id="PF16326">
    <property type="entry name" value="ABC_tran_CTD"/>
    <property type="match status" value="1"/>
</dbReference>
<proteinExistence type="predicted"/>
<reference evidence="5" key="1">
    <citation type="submission" date="2018-10" db="EMBL/GenBank/DDBJ databases">
        <authorList>
            <person name="Plewniak F."/>
        </authorList>
    </citation>
    <scope>NUCLEOTIDE SEQUENCE</scope>
</reference>
<dbReference type="InterPro" id="IPR032524">
    <property type="entry name" value="ABC_tran_C"/>
</dbReference>
<protein>
    <recommendedName>
        <fullName evidence="4">ABC transporter Uup C-terminal domain-containing protein</fullName>
    </recommendedName>
</protein>
<dbReference type="GO" id="GO:0003677">
    <property type="term" value="F:DNA binding"/>
    <property type="evidence" value="ECO:0007669"/>
    <property type="project" value="InterPro"/>
</dbReference>
<dbReference type="EMBL" id="UOYP01000443">
    <property type="protein sequence ID" value="VAY89052.1"/>
    <property type="molecule type" value="Genomic_DNA"/>
</dbReference>
<feature type="region of interest" description="Disordered" evidence="3">
    <location>
        <begin position="32"/>
        <end position="74"/>
    </location>
</feature>
<evidence type="ECO:0000259" key="4">
    <source>
        <dbReference type="Pfam" id="PF16326"/>
    </source>
</evidence>
<dbReference type="AlphaFoldDB" id="A0A3P3ZQR3"/>
<feature type="domain" description="ABC transporter Uup C-terminal" evidence="4">
    <location>
        <begin position="1"/>
        <end position="39"/>
    </location>
</feature>
<organism evidence="5">
    <name type="scientific">mine drainage metagenome</name>
    <dbReference type="NCBI Taxonomy" id="410659"/>
    <lineage>
        <taxon>unclassified sequences</taxon>
        <taxon>metagenomes</taxon>
        <taxon>ecological metagenomes</taxon>
    </lineage>
</organism>
<gene>
    <name evidence="5" type="ORF">CARN8_4980001</name>
</gene>
<evidence type="ECO:0000256" key="3">
    <source>
        <dbReference type="SAM" id="MobiDB-lite"/>
    </source>
</evidence>
<evidence type="ECO:0000256" key="1">
    <source>
        <dbReference type="ARBA" id="ARBA00022741"/>
    </source>
</evidence>
<evidence type="ECO:0000256" key="2">
    <source>
        <dbReference type="ARBA" id="ARBA00022840"/>
    </source>
</evidence>
<sequence length="90" mass="9811">MSYKEQKELETLPDTIAHLEKEEAELAQTLADGTLYRNSPARRGQAPQSAASRTDPPTGTGVSALGSTAAETPQGTMTCQSVRFYYIFDR</sequence>
<dbReference type="GO" id="GO:0005524">
    <property type="term" value="F:ATP binding"/>
    <property type="evidence" value="ECO:0007669"/>
    <property type="project" value="UniProtKB-KW"/>
</dbReference>
<accession>A0A3P3ZQR3</accession>
<keyword evidence="2" id="KW-0067">ATP-binding</keyword>
<keyword evidence="1" id="KW-0547">Nucleotide-binding</keyword>
<feature type="compositionally biased region" description="Polar residues" evidence="3">
    <location>
        <begin position="46"/>
        <end position="74"/>
    </location>
</feature>
<dbReference type="InterPro" id="IPR037118">
    <property type="entry name" value="Val-tRNA_synth_C_sf"/>
</dbReference>
<dbReference type="Gene3D" id="1.10.287.380">
    <property type="entry name" value="Valyl-tRNA synthetase, C-terminal domain"/>
    <property type="match status" value="1"/>
</dbReference>
<evidence type="ECO:0000313" key="5">
    <source>
        <dbReference type="EMBL" id="VAY89052.1"/>
    </source>
</evidence>